<dbReference type="GeneID" id="134286160"/>
<evidence type="ECO:0000259" key="2">
    <source>
        <dbReference type="Pfam" id="PF22936"/>
    </source>
</evidence>
<evidence type="ECO:0000256" key="1">
    <source>
        <dbReference type="SAM" id="MobiDB-lite"/>
    </source>
</evidence>
<proteinExistence type="predicted"/>
<evidence type="ECO:0000313" key="4">
    <source>
        <dbReference type="Proteomes" id="UP000069940"/>
    </source>
</evidence>
<dbReference type="EnsemblMetazoa" id="AALFPA23_013121.R18931">
    <property type="protein sequence ID" value="AALFPA23_013121.P18931"/>
    <property type="gene ID" value="AALFPA23_013121"/>
</dbReference>
<protein>
    <recommendedName>
        <fullName evidence="2">Retrovirus-related Pol polyprotein from transposon TNT 1-94-like beta-barrel domain-containing protein</fullName>
    </recommendedName>
</protein>
<keyword evidence="4" id="KW-1185">Reference proteome</keyword>
<dbReference type="RefSeq" id="XP_062703717.1">
    <property type="nucleotide sequence ID" value="XM_062847733.1"/>
</dbReference>
<evidence type="ECO:0000313" key="3">
    <source>
        <dbReference type="EnsemblMetazoa" id="AALFPA23_013121.P18931"/>
    </source>
</evidence>
<reference evidence="3" key="2">
    <citation type="submission" date="2025-05" db="UniProtKB">
        <authorList>
            <consortium name="EnsemblMetazoa"/>
        </authorList>
    </citation>
    <scope>IDENTIFICATION</scope>
    <source>
        <strain evidence="3">Foshan</strain>
    </source>
</reference>
<dbReference type="Proteomes" id="UP000069940">
    <property type="component" value="Unassembled WGS sequence"/>
</dbReference>
<sequence>MDRQDHASEDIGAAFLGGCKKREPKKFAGKFHRCERSGHMKKDCRRDESEDCKNYSVTNRKAVTFTATRAESSSDTGSIRFCVDSGSSNHFINDINYLKDMRKLKEPIFVDVAKDGALLKGDYIGEFTGLSKRGVEFRMKNVIVVPELRMNLLPVRKLAQTGIDLLFSGRRAQFKLNDEVIGEAHMRASSYELKIRAVEANNRRQHRPQIRRNFEKQKRPTDPEGEAGIPKILRERDIEDSREQSVEEINELDQLERWKKEETPKALPSQKKRDDCLESNTRRSERSACL</sequence>
<reference evidence="4" key="1">
    <citation type="journal article" date="2015" name="Proc. Natl. Acad. Sci. U.S.A.">
        <title>Genome sequence of the Asian Tiger mosquito, Aedes albopictus, reveals insights into its biology, genetics, and evolution.</title>
        <authorList>
            <person name="Chen X.G."/>
            <person name="Jiang X."/>
            <person name="Gu J."/>
            <person name="Xu M."/>
            <person name="Wu Y."/>
            <person name="Deng Y."/>
            <person name="Zhang C."/>
            <person name="Bonizzoni M."/>
            <person name="Dermauw W."/>
            <person name="Vontas J."/>
            <person name="Armbruster P."/>
            <person name="Huang X."/>
            <person name="Yang Y."/>
            <person name="Zhang H."/>
            <person name="He W."/>
            <person name="Peng H."/>
            <person name="Liu Y."/>
            <person name="Wu K."/>
            <person name="Chen J."/>
            <person name="Lirakis M."/>
            <person name="Topalis P."/>
            <person name="Van Leeuwen T."/>
            <person name="Hall A.B."/>
            <person name="Jiang X."/>
            <person name="Thorpe C."/>
            <person name="Mueller R.L."/>
            <person name="Sun C."/>
            <person name="Waterhouse R.M."/>
            <person name="Yan G."/>
            <person name="Tu Z.J."/>
            <person name="Fang X."/>
            <person name="James A.A."/>
        </authorList>
    </citation>
    <scope>NUCLEOTIDE SEQUENCE [LARGE SCALE GENOMIC DNA]</scope>
    <source>
        <strain evidence="4">Foshan</strain>
    </source>
</reference>
<organism evidence="3 4">
    <name type="scientific">Aedes albopictus</name>
    <name type="common">Asian tiger mosquito</name>
    <name type="synonym">Stegomyia albopicta</name>
    <dbReference type="NCBI Taxonomy" id="7160"/>
    <lineage>
        <taxon>Eukaryota</taxon>
        <taxon>Metazoa</taxon>
        <taxon>Ecdysozoa</taxon>
        <taxon>Arthropoda</taxon>
        <taxon>Hexapoda</taxon>
        <taxon>Insecta</taxon>
        <taxon>Pterygota</taxon>
        <taxon>Neoptera</taxon>
        <taxon>Endopterygota</taxon>
        <taxon>Diptera</taxon>
        <taxon>Nematocera</taxon>
        <taxon>Culicoidea</taxon>
        <taxon>Culicidae</taxon>
        <taxon>Culicinae</taxon>
        <taxon>Aedini</taxon>
        <taxon>Aedes</taxon>
        <taxon>Stegomyia</taxon>
    </lineage>
</organism>
<feature type="domain" description="Retrovirus-related Pol polyprotein from transposon TNT 1-94-like beta-barrel" evidence="2">
    <location>
        <begin position="82"/>
        <end position="162"/>
    </location>
</feature>
<name>A0ABM1YXV4_AEDAL</name>
<feature type="compositionally biased region" description="Basic and acidic residues" evidence="1">
    <location>
        <begin position="212"/>
        <end position="222"/>
    </location>
</feature>
<feature type="compositionally biased region" description="Basic and acidic residues" evidence="1">
    <location>
        <begin position="271"/>
        <end position="290"/>
    </location>
</feature>
<accession>A0ABM1YXV4</accession>
<feature type="region of interest" description="Disordered" evidence="1">
    <location>
        <begin position="260"/>
        <end position="290"/>
    </location>
</feature>
<dbReference type="InterPro" id="IPR054722">
    <property type="entry name" value="PolX-like_BBD"/>
</dbReference>
<feature type="region of interest" description="Disordered" evidence="1">
    <location>
        <begin position="202"/>
        <end position="229"/>
    </location>
</feature>
<dbReference type="Pfam" id="PF22936">
    <property type="entry name" value="Pol_BBD"/>
    <property type="match status" value="1"/>
</dbReference>